<evidence type="ECO:0000313" key="2">
    <source>
        <dbReference type="Proteomes" id="UP000192578"/>
    </source>
</evidence>
<gene>
    <name evidence="1" type="ORF">BV898_03966</name>
</gene>
<evidence type="ECO:0000313" key="1">
    <source>
        <dbReference type="EMBL" id="OQV22120.1"/>
    </source>
</evidence>
<comment type="caution">
    <text evidence="1">The sequence shown here is derived from an EMBL/GenBank/DDBJ whole genome shotgun (WGS) entry which is preliminary data.</text>
</comment>
<keyword evidence="2" id="KW-1185">Reference proteome</keyword>
<dbReference type="PANTHER" id="PTHR16231:SF4">
    <property type="entry name" value="COMM DOMAIN-CONTAINING PROTEIN 4"/>
    <property type="match status" value="1"/>
</dbReference>
<accession>A0A1W0X3Z6</accession>
<dbReference type="InterPro" id="IPR047155">
    <property type="entry name" value="COMMD4/6/7/8"/>
</dbReference>
<dbReference type="AlphaFoldDB" id="A0A1W0X3Z6"/>
<dbReference type="OrthoDB" id="284322at2759"/>
<dbReference type="PANTHER" id="PTHR16231">
    <property type="entry name" value="COMM DOMAIN-CONTAINING PROTEIN 4-8 FAMILY MEMBER"/>
    <property type="match status" value="1"/>
</dbReference>
<name>A0A1W0X3Z6_HYPEX</name>
<dbReference type="Proteomes" id="UP000192578">
    <property type="component" value="Unassembled WGS sequence"/>
</dbReference>
<protein>
    <submittedName>
        <fullName evidence="1">COMM domain-containing protein 4</fullName>
    </submittedName>
</protein>
<dbReference type="EMBL" id="MTYJ01000019">
    <property type="protein sequence ID" value="OQV22120.1"/>
    <property type="molecule type" value="Genomic_DNA"/>
</dbReference>
<proteinExistence type="predicted"/>
<reference evidence="2" key="1">
    <citation type="submission" date="2017-01" db="EMBL/GenBank/DDBJ databases">
        <title>Comparative genomics of anhydrobiosis in the tardigrade Hypsibius dujardini.</title>
        <authorList>
            <person name="Yoshida Y."/>
            <person name="Koutsovoulos G."/>
            <person name="Laetsch D."/>
            <person name="Stevens L."/>
            <person name="Kumar S."/>
            <person name="Horikawa D."/>
            <person name="Ishino K."/>
            <person name="Komine S."/>
            <person name="Tomita M."/>
            <person name="Blaxter M."/>
            <person name="Arakawa K."/>
        </authorList>
    </citation>
    <scope>NUCLEOTIDE SEQUENCE [LARGE SCALE GENOMIC DNA]</scope>
    <source>
        <strain evidence="2">Z151</strain>
    </source>
</reference>
<organism evidence="1 2">
    <name type="scientific">Hypsibius exemplaris</name>
    <name type="common">Freshwater tardigrade</name>
    <dbReference type="NCBI Taxonomy" id="2072580"/>
    <lineage>
        <taxon>Eukaryota</taxon>
        <taxon>Metazoa</taxon>
        <taxon>Ecdysozoa</taxon>
        <taxon>Tardigrada</taxon>
        <taxon>Eutardigrada</taxon>
        <taxon>Parachela</taxon>
        <taxon>Hypsibioidea</taxon>
        <taxon>Hypsibiidae</taxon>
        <taxon>Hypsibius</taxon>
    </lineage>
</organism>
<sequence length="212" mass="23511">MKFKFCGDLDCPDWALAAISLLTKLTSIKMKQLTQEIVKNLTDGTKDVETLRKLCLDSKLSLEDAKIAIAAAEFFISNAVRFNVSPDIFAGELQQLGFPKEHATTLSKVYQSSPKLPETIAKAGFRVSRLVDLKMRPELISVLQDGNLVPVAGVSASLSIEGADHQVRQVSIDIPIEKFLILKQEVAEILHHYEDTHFIRFPSYLASLDPSV</sequence>
<dbReference type="Pfam" id="PF21672">
    <property type="entry name" value="COMM_HN"/>
    <property type="match status" value="1"/>
</dbReference>